<protein>
    <submittedName>
        <fullName evidence="4">PD-(D/E)XK nuclease superfamily protein</fullName>
    </submittedName>
</protein>
<accession>A0A451BFJ8</accession>
<organism evidence="4">
    <name type="scientific">Candidatus Kentrum sp. MB</name>
    <dbReference type="NCBI Taxonomy" id="2138164"/>
    <lineage>
        <taxon>Bacteria</taxon>
        <taxon>Pseudomonadati</taxon>
        <taxon>Pseudomonadota</taxon>
        <taxon>Gammaproteobacteria</taxon>
        <taxon>Candidatus Kentrum</taxon>
    </lineage>
</organism>
<dbReference type="EMBL" id="CAADGH010000093">
    <property type="protein sequence ID" value="VFK77037.1"/>
    <property type="molecule type" value="Genomic_DNA"/>
</dbReference>
<dbReference type="InterPro" id="IPR018631">
    <property type="entry name" value="AAA-ATPase-like_dom"/>
</dbReference>
<feature type="domain" description="AAA-ATPase-like" evidence="1">
    <location>
        <begin position="6"/>
        <end position="227"/>
    </location>
</feature>
<name>A0A451BFJ8_9GAMM</name>
<evidence type="ECO:0000259" key="1">
    <source>
        <dbReference type="Pfam" id="PF09820"/>
    </source>
</evidence>
<gene>
    <name evidence="2" type="ORF">BECKMB1821G_GA0114241_10922</name>
    <name evidence="4" type="ORF">BECKMB1821H_GA0114242_10932</name>
    <name evidence="3" type="ORF">BECKMB1821I_GA0114274_10912</name>
</gene>
<evidence type="ECO:0000313" key="2">
    <source>
        <dbReference type="EMBL" id="VFK31755.1"/>
    </source>
</evidence>
<reference evidence="4" key="1">
    <citation type="submission" date="2019-02" db="EMBL/GenBank/DDBJ databases">
        <authorList>
            <person name="Gruber-Vodicka R. H."/>
            <person name="Seah K. B. B."/>
        </authorList>
    </citation>
    <scope>NUCLEOTIDE SEQUENCE</scope>
    <source>
        <strain evidence="2">BECK_BZ197</strain>
        <strain evidence="4">BECK_BZ198</strain>
        <strain evidence="3">BECK_BZ199</strain>
    </source>
</reference>
<sequence length="596" mass="68941">MTPQFPYGLADFQKIREEGYFYIDRTDRISLIESAGDQLLFLRPRRFGKSLWLSVLENYYDLARADQFEALFGDLKIGREPTPKHNRYFILRLDFSEVDPNGNLEAITASFHRHINSCIRGFSRYYHHHLPQPIERDMTDSFVSLRDLIDVTAATGHKLYLLIDEYDNFANEVMASQIRGIDRYQELVGGEGIIKTFFKVVKASAGGRGLDRVFITGVSPVVLSDITSGYNVAKTITHLDEYHDLCGFTGEELDDILTRVLEGCLEEWQDPERRGEVLSMLRTFYNGYRFARKEGGALVYNPALTLYFFDHFSRYQCYPEEMLDENLAMDRNRIRFVAGLPHGEAVVNQALDLVQPLVTRRLADDFGIDALLKDEQGPGFLVSLLYYLGVLTRMGRDPFGELQFAIPNLVVRKLYVERMRDGFLSTFEHIKARDEVSKTFYITGELEPLCDFIEARLLKVFDNRDLRWSNELVVKTLFLVALFNDSAYIVDSETAIDRGYCDLSLILRPDMRKYRLLDHLLEFKHLRWEDLGAKNMGMRELPREELRQLPPVAKKLSEAETQLADYRETLERVYGEKLRLATHAVVCIGLERLVWG</sequence>
<dbReference type="EMBL" id="CAADFO010000092">
    <property type="protein sequence ID" value="VFK31755.1"/>
    <property type="molecule type" value="Genomic_DNA"/>
</dbReference>
<dbReference type="Pfam" id="PF09820">
    <property type="entry name" value="AAA-ATPase_like"/>
    <property type="match status" value="1"/>
</dbReference>
<proteinExistence type="predicted"/>
<evidence type="ECO:0000313" key="4">
    <source>
        <dbReference type="EMBL" id="VFK77037.1"/>
    </source>
</evidence>
<dbReference type="AlphaFoldDB" id="A0A451BFJ8"/>
<dbReference type="EMBL" id="CAADFQ010000091">
    <property type="protein sequence ID" value="VFK34918.1"/>
    <property type="molecule type" value="Genomic_DNA"/>
</dbReference>
<evidence type="ECO:0000313" key="3">
    <source>
        <dbReference type="EMBL" id="VFK34918.1"/>
    </source>
</evidence>
<dbReference type="PANTHER" id="PTHR34825">
    <property type="entry name" value="CONSERVED PROTEIN, WITH A WEAK D-GALACTARATE DEHYDRATASE/ALTRONATE HYDROLASE DOMAIN"/>
    <property type="match status" value="1"/>
</dbReference>
<dbReference type="PANTHER" id="PTHR34825:SF2">
    <property type="entry name" value="AAA-ATPASE-LIKE DOMAIN-CONTAINING PROTEIN"/>
    <property type="match status" value="1"/>
</dbReference>